<dbReference type="GO" id="GO:0047652">
    <property type="term" value="F:allantoate deiminase activity"/>
    <property type="evidence" value="ECO:0007669"/>
    <property type="project" value="UniProtKB-EC"/>
</dbReference>
<reference evidence="6" key="1">
    <citation type="submission" date="2020-09" db="EMBL/GenBank/DDBJ databases">
        <title>Bacillus faecalis sp. nov., a moderately halophilic bacterium isolated from cow faeces.</title>
        <authorList>
            <person name="Jiang L."/>
            <person name="Lee J."/>
        </authorList>
    </citation>
    <scope>NUCLEOTIDE SEQUENCE</scope>
    <source>
        <strain evidence="6">AGMB 02131</strain>
    </source>
</reference>
<dbReference type="EMBL" id="JACXSI010000004">
    <property type="protein sequence ID" value="MBD3107222.1"/>
    <property type="molecule type" value="Genomic_DNA"/>
</dbReference>
<feature type="binding site" evidence="3">
    <location>
        <position position="91"/>
    </location>
    <ligand>
        <name>Zn(2+)</name>
        <dbReference type="ChEBI" id="CHEBI:29105"/>
        <label>1</label>
    </ligand>
</feature>
<dbReference type="Proteomes" id="UP000602076">
    <property type="component" value="Unassembled WGS sequence"/>
</dbReference>
<evidence type="ECO:0000256" key="2">
    <source>
        <dbReference type="ARBA" id="ARBA00022801"/>
    </source>
</evidence>
<keyword evidence="2 6" id="KW-0378">Hydrolase</keyword>
<comment type="caution">
    <text evidence="6">The sequence shown here is derived from an EMBL/GenBank/DDBJ whole genome shotgun (WGS) entry which is preliminary data.</text>
</comment>
<feature type="binding site" evidence="3">
    <location>
        <position position="380"/>
    </location>
    <ligand>
        <name>Zn(2+)</name>
        <dbReference type="ChEBI" id="CHEBI:29105"/>
        <label>2</label>
    </ligand>
</feature>
<feature type="binding site" evidence="3">
    <location>
        <position position="189"/>
    </location>
    <ligand>
        <name>Zn(2+)</name>
        <dbReference type="ChEBI" id="CHEBI:29105"/>
        <label>1</label>
    </ligand>
</feature>
<dbReference type="PANTHER" id="PTHR32494:SF5">
    <property type="entry name" value="ALLANTOATE AMIDOHYDROLASE"/>
    <property type="match status" value="1"/>
</dbReference>
<dbReference type="InterPro" id="IPR011650">
    <property type="entry name" value="Peptidase_M20_dimer"/>
</dbReference>
<dbReference type="SUPFAM" id="SSF53187">
    <property type="entry name" value="Zn-dependent exopeptidases"/>
    <property type="match status" value="1"/>
</dbReference>
<feature type="binding site" evidence="3">
    <location>
        <position position="91"/>
    </location>
    <ligand>
        <name>Zn(2+)</name>
        <dbReference type="ChEBI" id="CHEBI:29105"/>
        <label>2</label>
    </ligand>
</feature>
<evidence type="ECO:0000313" key="7">
    <source>
        <dbReference type="Proteomes" id="UP000602076"/>
    </source>
</evidence>
<dbReference type="NCBIfam" id="NF006771">
    <property type="entry name" value="PRK09290.1-5"/>
    <property type="match status" value="1"/>
</dbReference>
<dbReference type="EC" id="3.5.3.9" evidence="6"/>
<dbReference type="SUPFAM" id="SSF55031">
    <property type="entry name" value="Bacterial exopeptidase dimerisation domain"/>
    <property type="match status" value="1"/>
</dbReference>
<evidence type="ECO:0000256" key="3">
    <source>
        <dbReference type="PIRSR" id="PIRSR001235-1"/>
    </source>
</evidence>
<dbReference type="InterPro" id="IPR010158">
    <property type="entry name" value="Amidase_Cbmase"/>
</dbReference>
<feature type="binding site" evidence="4">
    <location>
        <position position="273"/>
    </location>
    <ligand>
        <name>allantoate</name>
        <dbReference type="ChEBI" id="CHEBI:17536"/>
    </ligand>
</feature>
<dbReference type="Pfam" id="PF01546">
    <property type="entry name" value="Peptidase_M20"/>
    <property type="match status" value="1"/>
</dbReference>
<comment type="similarity">
    <text evidence="1">Belongs to the peptidase M20 family.</text>
</comment>
<dbReference type="Pfam" id="PF07687">
    <property type="entry name" value="M20_dimer"/>
    <property type="match status" value="1"/>
</dbReference>
<keyword evidence="3" id="KW-0479">Metal-binding</keyword>
<evidence type="ECO:0000259" key="5">
    <source>
        <dbReference type="Pfam" id="PF07687"/>
    </source>
</evidence>
<proteinExistence type="inferred from homology"/>
<evidence type="ECO:0000256" key="4">
    <source>
        <dbReference type="PIRSR" id="PIRSR001235-2"/>
    </source>
</evidence>
<dbReference type="InterPro" id="IPR002933">
    <property type="entry name" value="Peptidase_M20"/>
</dbReference>
<name>A0A927CST6_9BACI</name>
<dbReference type="AlphaFoldDB" id="A0A927CST6"/>
<sequence length="407" mass="45325">MRIKKESASEMIEWLASYGKTKEDGVTRLLYSPTWVEAQHALKGKMEKTGLQAYFDCVGNLFGRLPGSDSDSNTILTGSHIDTVVEGGKYDGAYGIIASLLAVENLIKLYGTPKKTIEVVSFCEEEGSRFPITFWGSRNITNLYSLEDAAYLTDCDGIPLLQAMREAGFDDALYSPPARSDIEAFIEVHIEQGIVLERNKKSIGIVSHIVGQRRFNITINGESNHAGTTPMAYRKDAVALAADFIHFTTNLANEETDLVATFGKLIAKPNVPNVIADEVQLSLDIRHYDDVQLDQFCEHIFSYLKEKTSNSDFQVTVTKWMDVKPIAMNEDINHHIEDITERNRIPYQYIVSGAGHDSQVFGSVCPTALLFVPSVAGFSHSPKEYTKLEDLETGIDVLTELLYKLAY</sequence>
<dbReference type="Gene3D" id="3.30.70.360">
    <property type="match status" value="1"/>
</dbReference>
<keyword evidence="7" id="KW-1185">Reference proteome</keyword>
<comment type="cofactor">
    <cofactor evidence="3">
        <name>Zn(2+)</name>
        <dbReference type="ChEBI" id="CHEBI:29105"/>
    </cofactor>
    <text evidence="3">Binds 2 Zn(2+) ions per subunit.</text>
</comment>
<dbReference type="InterPro" id="IPR036264">
    <property type="entry name" value="Bact_exopeptidase_dim_dom"/>
</dbReference>
<organism evidence="6 7">
    <name type="scientific">Peribacillus faecalis</name>
    <dbReference type="NCBI Taxonomy" id="2772559"/>
    <lineage>
        <taxon>Bacteria</taxon>
        <taxon>Bacillati</taxon>
        <taxon>Bacillota</taxon>
        <taxon>Bacilli</taxon>
        <taxon>Bacillales</taxon>
        <taxon>Bacillaceae</taxon>
        <taxon>Peribacillus</taxon>
    </lineage>
</organism>
<feature type="binding site" evidence="3">
    <location>
        <position position="80"/>
    </location>
    <ligand>
        <name>Zn(2+)</name>
        <dbReference type="ChEBI" id="CHEBI:29105"/>
        <label>1</label>
    </ligand>
</feature>
<feature type="binding site" evidence="3">
    <location>
        <position position="126"/>
    </location>
    <ligand>
        <name>Zn(2+)</name>
        <dbReference type="ChEBI" id="CHEBI:29105"/>
        <label>2</label>
    </ligand>
</feature>
<protein>
    <submittedName>
        <fullName evidence="6">Allantoate deiminase</fullName>
        <ecNumber evidence="6">3.5.3.9</ecNumber>
    </submittedName>
</protein>
<feature type="domain" description="Peptidase M20 dimerisation" evidence="5">
    <location>
        <begin position="211"/>
        <end position="309"/>
    </location>
</feature>
<feature type="binding site" evidence="4">
    <location>
        <position position="214"/>
    </location>
    <ligand>
        <name>allantoate</name>
        <dbReference type="ChEBI" id="CHEBI:17536"/>
    </ligand>
</feature>
<dbReference type="Gene3D" id="3.40.630.10">
    <property type="entry name" value="Zn peptidases"/>
    <property type="match status" value="1"/>
</dbReference>
<feature type="binding site" evidence="4">
    <location>
        <position position="286"/>
    </location>
    <ligand>
        <name>allantoate</name>
        <dbReference type="ChEBI" id="CHEBI:17536"/>
    </ligand>
</feature>
<dbReference type="NCBIfam" id="TIGR01879">
    <property type="entry name" value="hydantase"/>
    <property type="match status" value="1"/>
</dbReference>
<dbReference type="GO" id="GO:0046872">
    <property type="term" value="F:metal ion binding"/>
    <property type="evidence" value="ECO:0007669"/>
    <property type="project" value="UniProtKB-KW"/>
</dbReference>
<evidence type="ECO:0000313" key="6">
    <source>
        <dbReference type="EMBL" id="MBD3107222.1"/>
    </source>
</evidence>
<accession>A0A927CST6</accession>
<dbReference type="CDD" id="cd03884">
    <property type="entry name" value="M20_bAS"/>
    <property type="match status" value="1"/>
</dbReference>
<dbReference type="PANTHER" id="PTHR32494">
    <property type="entry name" value="ALLANTOATE DEIMINASE-RELATED"/>
    <property type="match status" value="1"/>
</dbReference>
<dbReference type="PIRSF" id="PIRSF001235">
    <property type="entry name" value="Amidase_carbamoylase"/>
    <property type="match status" value="1"/>
</dbReference>
<evidence type="ECO:0000256" key="1">
    <source>
        <dbReference type="ARBA" id="ARBA00006153"/>
    </source>
</evidence>
<dbReference type="NCBIfam" id="NF006768">
    <property type="entry name" value="PRK09290.1-1"/>
    <property type="match status" value="1"/>
</dbReference>
<keyword evidence="3" id="KW-0862">Zinc</keyword>
<gene>
    <name evidence="6" type="primary">allC</name>
    <name evidence="6" type="ORF">IEO70_02500</name>
</gene>